<feature type="region of interest" description="Disordered" evidence="7">
    <location>
        <begin position="63"/>
        <end position="149"/>
    </location>
</feature>
<dbReference type="SUPFAM" id="SSF57701">
    <property type="entry name" value="Zn2/Cys6 DNA-binding domain"/>
    <property type="match status" value="1"/>
</dbReference>
<keyword evidence="4" id="KW-0238">DNA-binding</keyword>
<dbReference type="PANTHER" id="PTHR47171">
    <property type="entry name" value="FARA-RELATED"/>
    <property type="match status" value="1"/>
</dbReference>
<gene>
    <name evidence="9" type="ORF">B0J12DRAFT_641104</name>
</gene>
<feature type="compositionally biased region" description="Polar residues" evidence="7">
    <location>
        <begin position="101"/>
        <end position="115"/>
    </location>
</feature>
<dbReference type="PANTHER" id="PTHR47171:SF5">
    <property type="entry name" value="ZN(II)2CYS6 TRANSCRIPTION FACTOR (EUROFUNG)"/>
    <property type="match status" value="1"/>
</dbReference>
<keyword evidence="5" id="KW-0804">Transcription</keyword>
<evidence type="ECO:0000256" key="4">
    <source>
        <dbReference type="ARBA" id="ARBA00023125"/>
    </source>
</evidence>
<dbReference type="InterPro" id="IPR052073">
    <property type="entry name" value="Amide_Lactam_Regulators"/>
</dbReference>
<protein>
    <submittedName>
        <fullName evidence="9">Fungal-specific transcription factor domain-containing protein</fullName>
    </submittedName>
</protein>
<keyword evidence="2" id="KW-0862">Zinc</keyword>
<evidence type="ECO:0000256" key="7">
    <source>
        <dbReference type="SAM" id="MobiDB-lite"/>
    </source>
</evidence>
<evidence type="ECO:0000259" key="8">
    <source>
        <dbReference type="PROSITE" id="PS50048"/>
    </source>
</evidence>
<dbReference type="InterPro" id="IPR036864">
    <property type="entry name" value="Zn2-C6_fun-type_DNA-bd_sf"/>
</dbReference>
<proteinExistence type="predicted"/>
<evidence type="ECO:0000256" key="5">
    <source>
        <dbReference type="ARBA" id="ARBA00023163"/>
    </source>
</evidence>
<feature type="domain" description="Zn(2)-C6 fungal-type" evidence="8">
    <location>
        <begin position="22"/>
        <end position="55"/>
    </location>
</feature>
<feature type="compositionally biased region" description="Polar residues" evidence="7">
    <location>
        <begin position="122"/>
        <end position="133"/>
    </location>
</feature>
<reference evidence="9 10" key="1">
    <citation type="journal article" date="2021" name="Nat. Commun.">
        <title>Genetic determinants of endophytism in the Arabidopsis root mycobiome.</title>
        <authorList>
            <person name="Mesny F."/>
            <person name="Miyauchi S."/>
            <person name="Thiergart T."/>
            <person name="Pickel B."/>
            <person name="Atanasova L."/>
            <person name="Karlsson M."/>
            <person name="Huettel B."/>
            <person name="Barry K.W."/>
            <person name="Haridas S."/>
            <person name="Chen C."/>
            <person name="Bauer D."/>
            <person name="Andreopoulos W."/>
            <person name="Pangilinan J."/>
            <person name="LaButti K."/>
            <person name="Riley R."/>
            <person name="Lipzen A."/>
            <person name="Clum A."/>
            <person name="Drula E."/>
            <person name="Henrissat B."/>
            <person name="Kohler A."/>
            <person name="Grigoriev I.V."/>
            <person name="Martin F.M."/>
            <person name="Hacquard S."/>
        </authorList>
    </citation>
    <scope>NUCLEOTIDE SEQUENCE [LARGE SCALE GENOMIC DNA]</scope>
    <source>
        <strain evidence="9 10">MPI-SDFR-AT-0080</strain>
    </source>
</reference>
<keyword evidence="6" id="KW-0539">Nucleus</keyword>
<dbReference type="SMART" id="SM00066">
    <property type="entry name" value="GAL4"/>
    <property type="match status" value="1"/>
</dbReference>
<keyword evidence="1" id="KW-0479">Metal-binding</keyword>
<dbReference type="Pfam" id="PF00172">
    <property type="entry name" value="Zn_clus"/>
    <property type="match status" value="1"/>
</dbReference>
<dbReference type="EMBL" id="JAGTJR010000001">
    <property type="protein sequence ID" value="KAH7065630.1"/>
    <property type="molecule type" value="Genomic_DNA"/>
</dbReference>
<dbReference type="Pfam" id="PF04082">
    <property type="entry name" value="Fungal_trans"/>
    <property type="match status" value="1"/>
</dbReference>
<dbReference type="PROSITE" id="PS00463">
    <property type="entry name" value="ZN2_CY6_FUNGAL_1"/>
    <property type="match status" value="1"/>
</dbReference>
<sequence>MAFEAPEDFHIPRIAKKRATKVCRRCHEKKIKCDLQSTILGPCTNCHISNNECELRRQNRQRRLRNSPYLPPRLSRDTDAMQSTPSPPAPEISTYEMAPMNVSQSRASEALTQSDGRPGPLQQPSHQSRQQFGLSPHRIGGTHQGGASLTENETADSYLGESGFLQAFHQDPGPQIVGSCDSLVPNVLQSSKVPTPALQSSYLETFHEYCYAFCPVLDRNVFFNNPMFCNSLILQQGIALVGSTIAPPALTHGSSDDYYNRIKALFHGGHEENPVTSIIALMMLYWRGKPSPSVVSIDTVWWWTGVAIRLAQQIGLHRELKPGQALRPGETPGLRRRIWWTLYARERLTGICQGRPCIIDPNDCDIAEPTTADFPSPVDAPRAEIFVHWVQLCGIIGRLGKHLSKSAEAASTPPQSLAAELSAWVHSLPAHLQLPIADELTLKFDRNVHQLHLPYLTAVMLLHLERSSAQPSPLPQARAAAVLASACVARVFEDLLARGRVRFLQGMAGWYAAIALLALLHARRVGGERLRAAADAHIRILRLALRELARLWSSARQLDEAFEKMIGADDEAGGSAAQGAQTHGLDDVEAGIGFDLMGFFPYVTSRTSPLVRIMLGADPITLFAATKWPEDLMAQMQEFFGPLEEADFSGSSGAAGARF</sequence>
<dbReference type="Gene3D" id="4.10.240.10">
    <property type="entry name" value="Zn(2)-C6 fungal-type DNA-binding domain"/>
    <property type="match status" value="1"/>
</dbReference>
<name>A0ABQ8GWJ1_9PEZI</name>
<evidence type="ECO:0000256" key="6">
    <source>
        <dbReference type="ARBA" id="ARBA00023242"/>
    </source>
</evidence>
<dbReference type="PROSITE" id="PS50048">
    <property type="entry name" value="ZN2_CY6_FUNGAL_2"/>
    <property type="match status" value="1"/>
</dbReference>
<evidence type="ECO:0000313" key="9">
    <source>
        <dbReference type="EMBL" id="KAH7065630.1"/>
    </source>
</evidence>
<keyword evidence="10" id="KW-1185">Reference proteome</keyword>
<comment type="caution">
    <text evidence="9">The sequence shown here is derived from an EMBL/GenBank/DDBJ whole genome shotgun (WGS) entry which is preliminary data.</text>
</comment>
<keyword evidence="3" id="KW-0805">Transcription regulation</keyword>
<dbReference type="CDD" id="cd12148">
    <property type="entry name" value="fungal_TF_MHR"/>
    <property type="match status" value="1"/>
</dbReference>
<evidence type="ECO:0000313" key="10">
    <source>
        <dbReference type="Proteomes" id="UP000774617"/>
    </source>
</evidence>
<dbReference type="SMART" id="SM00906">
    <property type="entry name" value="Fungal_trans"/>
    <property type="match status" value="1"/>
</dbReference>
<dbReference type="CDD" id="cd00067">
    <property type="entry name" value="GAL4"/>
    <property type="match status" value="1"/>
</dbReference>
<organism evidence="9 10">
    <name type="scientific">Macrophomina phaseolina</name>
    <dbReference type="NCBI Taxonomy" id="35725"/>
    <lineage>
        <taxon>Eukaryota</taxon>
        <taxon>Fungi</taxon>
        <taxon>Dikarya</taxon>
        <taxon>Ascomycota</taxon>
        <taxon>Pezizomycotina</taxon>
        <taxon>Dothideomycetes</taxon>
        <taxon>Dothideomycetes incertae sedis</taxon>
        <taxon>Botryosphaeriales</taxon>
        <taxon>Botryosphaeriaceae</taxon>
        <taxon>Macrophomina</taxon>
    </lineage>
</organism>
<dbReference type="InterPro" id="IPR001138">
    <property type="entry name" value="Zn2Cys6_DnaBD"/>
</dbReference>
<accession>A0ABQ8GWJ1</accession>
<evidence type="ECO:0000256" key="2">
    <source>
        <dbReference type="ARBA" id="ARBA00022833"/>
    </source>
</evidence>
<dbReference type="Proteomes" id="UP000774617">
    <property type="component" value="Unassembled WGS sequence"/>
</dbReference>
<evidence type="ECO:0000256" key="1">
    <source>
        <dbReference type="ARBA" id="ARBA00022723"/>
    </source>
</evidence>
<dbReference type="InterPro" id="IPR007219">
    <property type="entry name" value="XnlR_reg_dom"/>
</dbReference>
<evidence type="ECO:0000256" key="3">
    <source>
        <dbReference type="ARBA" id="ARBA00023015"/>
    </source>
</evidence>